<dbReference type="AlphaFoldDB" id="A0A8H6X8Q6"/>
<evidence type="ECO:0000256" key="1">
    <source>
        <dbReference type="SAM" id="SignalP"/>
    </source>
</evidence>
<dbReference type="PANTHER" id="PTHR35567:SF1">
    <property type="entry name" value="CONSERVED FUNGAL PROTEIN (AFU_ORTHOLOGUE AFUA_1G14230)"/>
    <property type="match status" value="1"/>
</dbReference>
<keyword evidence="3" id="KW-1185">Reference proteome</keyword>
<evidence type="ECO:0000313" key="2">
    <source>
        <dbReference type="EMBL" id="KAF7336172.1"/>
    </source>
</evidence>
<feature type="chain" id="PRO_5034889644" evidence="1">
    <location>
        <begin position="40"/>
        <end position="254"/>
    </location>
</feature>
<accession>A0A8H6X8Q6</accession>
<feature type="signal peptide" evidence="1">
    <location>
        <begin position="1"/>
        <end position="39"/>
    </location>
</feature>
<organism evidence="2 3">
    <name type="scientific">Mycena venus</name>
    <dbReference type="NCBI Taxonomy" id="2733690"/>
    <lineage>
        <taxon>Eukaryota</taxon>
        <taxon>Fungi</taxon>
        <taxon>Dikarya</taxon>
        <taxon>Basidiomycota</taxon>
        <taxon>Agaricomycotina</taxon>
        <taxon>Agaricomycetes</taxon>
        <taxon>Agaricomycetidae</taxon>
        <taxon>Agaricales</taxon>
        <taxon>Marasmiineae</taxon>
        <taxon>Mycenaceae</taxon>
        <taxon>Mycena</taxon>
    </lineage>
</organism>
<name>A0A8H6X8Q6_9AGAR</name>
<dbReference type="Proteomes" id="UP000620124">
    <property type="component" value="Unassembled WGS sequence"/>
</dbReference>
<dbReference type="Pfam" id="PF11937">
    <property type="entry name" value="DUF3455"/>
    <property type="match status" value="1"/>
</dbReference>
<dbReference type="OrthoDB" id="1859733at2759"/>
<protein>
    <submittedName>
        <fullName evidence="2">Malate dehydrogenase</fullName>
    </submittedName>
</protein>
<comment type="caution">
    <text evidence="2">The sequence shown here is derived from an EMBL/GenBank/DDBJ whole genome shotgun (WGS) entry which is preliminary data.</text>
</comment>
<dbReference type="EMBL" id="JACAZI010000023">
    <property type="protein sequence ID" value="KAF7336172.1"/>
    <property type="molecule type" value="Genomic_DNA"/>
</dbReference>
<sequence>MTVFSNVTPTYSQSTQRRHSIDQMLALALIPLLLSAVSAVERRANASRCDISGATLSLPSNQTLLTAPSQGPSYIGVAIGTQNYTCNATTGTYINVGAVAQLFDASCLYDSPEFSSLQEIAYTMWKYAPPTASISQVIEYLQPFHASFVLGQHYFVPSPSGPGVSPKWDFSSAALAGHPDAYVLAAKAGDIPAPTGPPNVDWLSLNKVEGNLATQVFRVNTVGGLPPASCTAGSPPIAVKYASTYWLYGSSVQQ</sequence>
<evidence type="ECO:0000313" key="3">
    <source>
        <dbReference type="Proteomes" id="UP000620124"/>
    </source>
</evidence>
<dbReference type="PANTHER" id="PTHR35567">
    <property type="entry name" value="MALATE DEHYDROGENASE (AFU_ORTHOLOGUE AFUA_2G13800)"/>
    <property type="match status" value="1"/>
</dbReference>
<gene>
    <name evidence="2" type="ORF">MVEN_02164700</name>
</gene>
<keyword evidence="1" id="KW-0732">Signal</keyword>
<proteinExistence type="predicted"/>
<dbReference type="InterPro" id="IPR021851">
    <property type="entry name" value="DUF3455"/>
</dbReference>
<reference evidence="2" key="1">
    <citation type="submission" date="2020-05" db="EMBL/GenBank/DDBJ databases">
        <title>Mycena genomes resolve the evolution of fungal bioluminescence.</title>
        <authorList>
            <person name="Tsai I.J."/>
        </authorList>
    </citation>
    <scope>NUCLEOTIDE SEQUENCE</scope>
    <source>
        <strain evidence="2">CCC161011</strain>
    </source>
</reference>